<name>A0ABV0SNH5_9TELE</name>
<feature type="region of interest" description="Disordered" evidence="1">
    <location>
        <begin position="1"/>
        <end position="61"/>
    </location>
</feature>
<dbReference type="Proteomes" id="UP001482620">
    <property type="component" value="Unassembled WGS sequence"/>
</dbReference>
<evidence type="ECO:0000256" key="1">
    <source>
        <dbReference type="SAM" id="MobiDB-lite"/>
    </source>
</evidence>
<feature type="compositionally biased region" description="Polar residues" evidence="1">
    <location>
        <begin position="115"/>
        <end position="124"/>
    </location>
</feature>
<dbReference type="PROSITE" id="PS00028">
    <property type="entry name" value="ZINC_FINGER_C2H2_1"/>
    <property type="match status" value="1"/>
</dbReference>
<sequence length="205" mass="22507">MELKPASWTPPVSKTGSKPIEFREGFEDEPPPIQVRDGVEDGSPLLPMPEGSVGGLPPTIAPGPSDYAPELTYCAPELTDFVAGLTDILPKAPDSTPDSKFRGSSTRRGQPPDRGSSTLLSRPPNQHADPRCCRRPPRSLCLCRSPGLHRRRRLIRPLSSGSWTPLELCACSPELCVSCFTWSHSINTHLFCHSVRKHFLDHAHV</sequence>
<dbReference type="EMBL" id="JAHRIQ010000926">
    <property type="protein sequence ID" value="MEQ2221078.1"/>
    <property type="molecule type" value="Genomic_DNA"/>
</dbReference>
<proteinExistence type="predicted"/>
<feature type="compositionally biased region" description="Polar residues" evidence="1">
    <location>
        <begin position="96"/>
        <end position="108"/>
    </location>
</feature>
<dbReference type="InterPro" id="IPR013087">
    <property type="entry name" value="Znf_C2H2_type"/>
</dbReference>
<feature type="region of interest" description="Disordered" evidence="1">
    <location>
        <begin position="89"/>
        <end position="132"/>
    </location>
</feature>
<evidence type="ECO:0000259" key="2">
    <source>
        <dbReference type="PROSITE" id="PS00028"/>
    </source>
</evidence>
<gene>
    <name evidence="3" type="ORF">ILYODFUR_012009</name>
</gene>
<comment type="caution">
    <text evidence="3">The sequence shown here is derived from an EMBL/GenBank/DDBJ whole genome shotgun (WGS) entry which is preliminary data.</text>
</comment>
<keyword evidence="4" id="KW-1185">Reference proteome</keyword>
<evidence type="ECO:0000313" key="4">
    <source>
        <dbReference type="Proteomes" id="UP001482620"/>
    </source>
</evidence>
<organism evidence="3 4">
    <name type="scientific">Ilyodon furcidens</name>
    <name type="common">goldbreast splitfin</name>
    <dbReference type="NCBI Taxonomy" id="33524"/>
    <lineage>
        <taxon>Eukaryota</taxon>
        <taxon>Metazoa</taxon>
        <taxon>Chordata</taxon>
        <taxon>Craniata</taxon>
        <taxon>Vertebrata</taxon>
        <taxon>Euteleostomi</taxon>
        <taxon>Actinopterygii</taxon>
        <taxon>Neopterygii</taxon>
        <taxon>Teleostei</taxon>
        <taxon>Neoteleostei</taxon>
        <taxon>Acanthomorphata</taxon>
        <taxon>Ovalentaria</taxon>
        <taxon>Atherinomorphae</taxon>
        <taxon>Cyprinodontiformes</taxon>
        <taxon>Goodeidae</taxon>
        <taxon>Ilyodon</taxon>
    </lineage>
</organism>
<protein>
    <recommendedName>
        <fullName evidence="2">C2H2-type domain-containing protein</fullName>
    </recommendedName>
</protein>
<reference evidence="3 4" key="1">
    <citation type="submission" date="2021-06" db="EMBL/GenBank/DDBJ databases">
        <authorList>
            <person name="Palmer J.M."/>
        </authorList>
    </citation>
    <scope>NUCLEOTIDE SEQUENCE [LARGE SCALE GENOMIC DNA]</scope>
    <source>
        <strain evidence="4">if_2019</strain>
        <tissue evidence="3">Muscle</tissue>
    </source>
</reference>
<accession>A0ABV0SNH5</accession>
<feature type="domain" description="C2H2-type" evidence="2">
    <location>
        <begin position="171"/>
        <end position="193"/>
    </location>
</feature>
<evidence type="ECO:0000313" key="3">
    <source>
        <dbReference type="EMBL" id="MEQ2221078.1"/>
    </source>
</evidence>